<evidence type="ECO:0000256" key="1">
    <source>
        <dbReference type="SAM" id="Phobius"/>
    </source>
</evidence>
<accession>A0ABS9UXT4</accession>
<keyword evidence="1" id="KW-1133">Transmembrane helix</keyword>
<evidence type="ECO:0000313" key="3">
    <source>
        <dbReference type="EMBL" id="MCH7408987.1"/>
    </source>
</evidence>
<dbReference type="InterPro" id="IPR055407">
    <property type="entry name" value="TraM_C"/>
</dbReference>
<keyword evidence="4" id="KW-1185">Reference proteome</keyword>
<name>A0ABS9UXT4_9BACT</name>
<keyword evidence="1" id="KW-0472">Membrane</keyword>
<protein>
    <submittedName>
        <fullName evidence="3">Conjugative transposon protein TraM</fullName>
    </submittedName>
</protein>
<organism evidence="3 4">
    <name type="scientific">Belliella filtrata</name>
    <dbReference type="NCBI Taxonomy" id="2923435"/>
    <lineage>
        <taxon>Bacteria</taxon>
        <taxon>Pseudomonadati</taxon>
        <taxon>Bacteroidota</taxon>
        <taxon>Cytophagia</taxon>
        <taxon>Cytophagales</taxon>
        <taxon>Cyclobacteriaceae</taxon>
        <taxon>Belliella</taxon>
    </lineage>
</organism>
<dbReference type="Pfam" id="PF12508">
    <property type="entry name" value="Transposon_TraM"/>
    <property type="match status" value="1"/>
</dbReference>
<dbReference type="Proteomes" id="UP001165489">
    <property type="component" value="Unassembled WGS sequence"/>
</dbReference>
<evidence type="ECO:0000313" key="4">
    <source>
        <dbReference type="Proteomes" id="UP001165489"/>
    </source>
</evidence>
<keyword evidence="1" id="KW-0812">Transmembrane</keyword>
<proteinExistence type="predicted"/>
<feature type="transmembrane region" description="Helical" evidence="1">
    <location>
        <begin position="12"/>
        <end position="31"/>
    </location>
</feature>
<reference evidence="3" key="1">
    <citation type="submission" date="2022-03" db="EMBL/GenBank/DDBJ databases">
        <title>De novo assembled genomes of Belliella spp. (Cyclobacteriaceae) strains.</title>
        <authorList>
            <person name="Szabo A."/>
            <person name="Korponai K."/>
            <person name="Felfoldi T."/>
        </authorList>
    </citation>
    <scope>NUCLEOTIDE SEQUENCE</scope>
    <source>
        <strain evidence="3">DSM 111904</strain>
    </source>
</reference>
<dbReference type="EMBL" id="JAKZGP010000010">
    <property type="protein sequence ID" value="MCH7408987.1"/>
    <property type="molecule type" value="Genomic_DNA"/>
</dbReference>
<gene>
    <name evidence="3" type="primary">traM</name>
    <name evidence="3" type="ORF">MM239_06250</name>
</gene>
<comment type="caution">
    <text evidence="3">The sequence shown here is derived from an EMBL/GenBank/DDBJ whole genome shotgun (WGS) entry which is preliminary data.</text>
</comment>
<sequence>MENQQMKKHKLFLLGLPIIVIPMMLLAMPFLHEGQLLAEDASSGINSSLPDVMLEETPLSKWTTYDLDQLHKRKVKEEKRLDPYADFLQEELEVEDLHITDLLETNRPLKAQEEQLQEKLQHIVALMSQEDLYQMPKFPGQAKPSLAPSLGKVQSQVHSHEQHGMSAEIDRLEYLMHSMQQSQQEPDPELRQLEVLMDKVLALQYPDRYLPEVTATPSRETPPVFAAKQVKPENHLPDMDVEQEQNGFFGLSSEVIMEVPIPAAFPAIVAEDKQIVSGSSLMLQLSEDLEINGIQLQEGTQVHGICKLDGERLKIQIEHIRHENYLIPVKMEVYSLDALPGIAIPGAIGREASKEGMAQGIQGYNPIQAGMGLEAQLAATGVETARGFLGKKTKLKKVNVKHGHPILLVDKA</sequence>
<evidence type="ECO:0000259" key="2">
    <source>
        <dbReference type="Pfam" id="PF12508"/>
    </source>
</evidence>
<feature type="domain" description="Conjugative transposon TraM C-terminal" evidence="2">
    <location>
        <begin position="266"/>
        <end position="409"/>
    </location>
</feature>